<dbReference type="InterPro" id="IPR030616">
    <property type="entry name" value="Aur-like"/>
</dbReference>
<keyword evidence="3 14" id="KW-0723">Serine/threonine-protein kinase</keyword>
<dbReference type="PROSITE" id="PS50011">
    <property type="entry name" value="PROTEIN_KINASE_DOM"/>
    <property type="match status" value="1"/>
</dbReference>
<feature type="binding site" evidence="11">
    <location>
        <begin position="198"/>
        <end position="200"/>
    </location>
    <ligand>
        <name>ATP</name>
        <dbReference type="ChEBI" id="CHEBI:30616"/>
    </ligand>
</feature>
<dbReference type="PANTHER" id="PTHR24350">
    <property type="entry name" value="SERINE/THREONINE-PROTEIN KINASE IAL-RELATED"/>
    <property type="match status" value="1"/>
</dbReference>
<dbReference type="EMBL" id="MBFT01000104">
    <property type="protein sequence ID" value="PVU97595.1"/>
    <property type="molecule type" value="Genomic_DNA"/>
</dbReference>
<feature type="active site" description="Proton acceptor" evidence="10">
    <location>
        <position position="243"/>
    </location>
</feature>
<comment type="catalytic activity">
    <reaction evidence="9 15">
        <text>L-seryl-[protein] + ATP = O-phospho-L-seryl-[protein] + ADP + H(+)</text>
        <dbReference type="Rhea" id="RHEA:17989"/>
        <dbReference type="Rhea" id="RHEA-COMP:9863"/>
        <dbReference type="Rhea" id="RHEA-COMP:11604"/>
        <dbReference type="ChEBI" id="CHEBI:15378"/>
        <dbReference type="ChEBI" id="CHEBI:29999"/>
        <dbReference type="ChEBI" id="CHEBI:30616"/>
        <dbReference type="ChEBI" id="CHEBI:83421"/>
        <dbReference type="ChEBI" id="CHEBI:456216"/>
        <dbReference type="EC" id="2.7.11.1"/>
    </reaction>
</comment>
<evidence type="ECO:0000256" key="5">
    <source>
        <dbReference type="ARBA" id="ARBA00022741"/>
    </source>
</evidence>
<organism evidence="17 18">
    <name type="scientific">Furculomyces boomerangus</name>
    <dbReference type="NCBI Taxonomy" id="61424"/>
    <lineage>
        <taxon>Eukaryota</taxon>
        <taxon>Fungi</taxon>
        <taxon>Fungi incertae sedis</taxon>
        <taxon>Zoopagomycota</taxon>
        <taxon>Kickxellomycotina</taxon>
        <taxon>Harpellomycetes</taxon>
        <taxon>Harpellales</taxon>
        <taxon>Harpellaceae</taxon>
        <taxon>Furculomyces</taxon>
    </lineage>
</organism>
<evidence type="ECO:0000256" key="8">
    <source>
        <dbReference type="ARBA" id="ARBA00047899"/>
    </source>
</evidence>
<dbReference type="InterPro" id="IPR000719">
    <property type="entry name" value="Prot_kinase_dom"/>
</dbReference>
<dbReference type="SUPFAM" id="SSF56112">
    <property type="entry name" value="Protein kinase-like (PK-like)"/>
    <property type="match status" value="1"/>
</dbReference>
<dbReference type="PROSITE" id="PS00107">
    <property type="entry name" value="PROTEIN_KINASE_ATP"/>
    <property type="match status" value="1"/>
</dbReference>
<dbReference type="Gene3D" id="3.30.200.20">
    <property type="entry name" value="Phosphorylase Kinase, domain 1"/>
    <property type="match status" value="1"/>
</dbReference>
<evidence type="ECO:0000256" key="4">
    <source>
        <dbReference type="ARBA" id="ARBA00022679"/>
    </source>
</evidence>
<protein>
    <recommendedName>
        <fullName evidence="2 15">Aurora kinase</fullName>
        <ecNumber evidence="1 15">2.7.11.1</ecNumber>
    </recommendedName>
</protein>
<dbReference type="OrthoDB" id="377346at2759"/>
<dbReference type="GO" id="GO:0044779">
    <property type="term" value="P:meiotic spindle checkpoint signaling"/>
    <property type="evidence" value="ECO:0007669"/>
    <property type="project" value="UniProtKB-ARBA"/>
</dbReference>
<evidence type="ECO:0000256" key="15">
    <source>
        <dbReference type="RuleBase" id="RU367134"/>
    </source>
</evidence>
<evidence type="ECO:0000256" key="11">
    <source>
        <dbReference type="PIRSR" id="PIRSR630616-2"/>
    </source>
</evidence>
<feature type="binding site" evidence="11">
    <location>
        <position position="261"/>
    </location>
    <ligand>
        <name>ATP</name>
        <dbReference type="ChEBI" id="CHEBI:30616"/>
    </ligand>
</feature>
<dbReference type="CDD" id="cd14007">
    <property type="entry name" value="STKc_Aurora"/>
    <property type="match status" value="1"/>
</dbReference>
<dbReference type="Gene3D" id="1.10.510.10">
    <property type="entry name" value="Transferase(Phosphotransferase) domain 1"/>
    <property type="match status" value="1"/>
</dbReference>
<keyword evidence="7 11" id="KW-0067">ATP-binding</keyword>
<comment type="caution">
    <text evidence="17">The sequence shown here is derived from an EMBL/GenBank/DDBJ whole genome shotgun (WGS) entry which is preliminary data.</text>
</comment>
<evidence type="ECO:0000256" key="9">
    <source>
        <dbReference type="ARBA" id="ARBA00048679"/>
    </source>
</evidence>
<evidence type="ECO:0000256" key="12">
    <source>
        <dbReference type="PIRSR" id="PIRSR630616-3"/>
    </source>
</evidence>
<evidence type="ECO:0000256" key="3">
    <source>
        <dbReference type="ARBA" id="ARBA00022527"/>
    </source>
</evidence>
<dbReference type="GO" id="GO:0051233">
    <property type="term" value="C:spindle midzone"/>
    <property type="evidence" value="ECO:0007669"/>
    <property type="project" value="UniProtKB-ARBA"/>
</dbReference>
<evidence type="ECO:0000313" key="17">
    <source>
        <dbReference type="EMBL" id="PVU97595.1"/>
    </source>
</evidence>
<dbReference type="GO" id="GO:0032133">
    <property type="term" value="C:chromosome passenger complex"/>
    <property type="evidence" value="ECO:0007669"/>
    <property type="project" value="UniProtKB-ARBA"/>
</dbReference>
<dbReference type="AlphaFoldDB" id="A0A2T9YZ16"/>
<keyword evidence="18" id="KW-1185">Reference proteome</keyword>
<dbReference type="Proteomes" id="UP000245699">
    <property type="component" value="Unassembled WGS sequence"/>
</dbReference>
<comment type="similarity">
    <text evidence="15">Belongs to the protein kinase superfamily. Ser/Thr protein kinase family. Aurora subfamily.</text>
</comment>
<evidence type="ECO:0000256" key="10">
    <source>
        <dbReference type="PIRSR" id="PIRSR630616-1"/>
    </source>
</evidence>
<dbReference type="GO" id="GO:0072479">
    <property type="term" value="P:response to mitotic cell cycle spindle assembly checkpoint signaling"/>
    <property type="evidence" value="ECO:0007669"/>
    <property type="project" value="UniProtKB-ARBA"/>
</dbReference>
<dbReference type="GO" id="GO:0004674">
    <property type="term" value="F:protein serine/threonine kinase activity"/>
    <property type="evidence" value="ECO:0007669"/>
    <property type="project" value="UniProtKB-KW"/>
</dbReference>
<feature type="cross-link" description="Glycyl lysine isopeptide (Lys-Gly) (interchain with G-Cter in SUMO2)" evidence="12">
    <location>
        <position position="245"/>
    </location>
</feature>
<dbReference type="GO" id="GO:0008608">
    <property type="term" value="P:attachment of spindle microtubules to kinetochore"/>
    <property type="evidence" value="ECO:0007669"/>
    <property type="project" value="UniProtKB-ARBA"/>
</dbReference>
<dbReference type="EC" id="2.7.11.1" evidence="1 15"/>
<evidence type="ECO:0000259" key="16">
    <source>
        <dbReference type="PROSITE" id="PS50011"/>
    </source>
</evidence>
<proteinExistence type="inferred from homology"/>
<comment type="catalytic activity">
    <reaction evidence="8 15">
        <text>L-threonyl-[protein] + ATP = O-phospho-L-threonyl-[protein] + ADP + H(+)</text>
        <dbReference type="Rhea" id="RHEA:46608"/>
        <dbReference type="Rhea" id="RHEA-COMP:11060"/>
        <dbReference type="Rhea" id="RHEA-COMP:11605"/>
        <dbReference type="ChEBI" id="CHEBI:15378"/>
        <dbReference type="ChEBI" id="CHEBI:30013"/>
        <dbReference type="ChEBI" id="CHEBI:30616"/>
        <dbReference type="ChEBI" id="CHEBI:61977"/>
        <dbReference type="ChEBI" id="CHEBI:456216"/>
        <dbReference type="EC" id="2.7.11.1"/>
    </reaction>
</comment>
<sequence>MLSKSSKTQLNYSKKIMEDAPSSIGITANKPVKSKEAPPRTIIKTKEEVSTVVNQMKGLNIAKNMTGHNLASNKVSFSKKPGNEPQDLINKKLEINQTGQKTDSINDNTTKTKEWKLSDFDLGKPLGKGKFGRAYLAREKETGFICAIKVMYKNELKENNIVKQLRREVEIQTHLRHPNILRLYGYFHDEKRIYLILEYAAQGEMYKILQAKGCFEEPDAASYIAQIANALSYLHNKHVIHRDIKPENLLLSSDGRLKLADFGWSVHAPTSRRKTLCGTLDYLPPEMVEGKDHNNAVDLWTLGVLMFEFLVGFPPFEDLRGNTETYRRIAKVDLQIPDTITVEAADLIKKLLQYSPNKRIPLKEVLEHPWIRKYVPDPYKA</sequence>
<dbReference type="GO" id="GO:0000776">
    <property type="term" value="C:kinetochore"/>
    <property type="evidence" value="ECO:0007669"/>
    <property type="project" value="UniProtKB-ARBA"/>
</dbReference>
<keyword evidence="4 15" id="KW-0808">Transferase</keyword>
<dbReference type="PROSITE" id="PS00108">
    <property type="entry name" value="PROTEIN_KINASE_ST"/>
    <property type="match status" value="1"/>
</dbReference>
<feature type="binding site" evidence="11">
    <location>
        <position position="130"/>
    </location>
    <ligand>
        <name>ATP</name>
        <dbReference type="ChEBI" id="CHEBI:30616"/>
    </ligand>
</feature>
<evidence type="ECO:0000256" key="6">
    <source>
        <dbReference type="ARBA" id="ARBA00022777"/>
    </source>
</evidence>
<dbReference type="GO" id="GO:1902115">
    <property type="term" value="P:regulation of organelle assembly"/>
    <property type="evidence" value="ECO:0007669"/>
    <property type="project" value="UniProtKB-ARBA"/>
</dbReference>
<dbReference type="InterPro" id="IPR017441">
    <property type="entry name" value="Protein_kinase_ATP_BS"/>
</dbReference>
<name>A0A2T9YZ16_9FUNG</name>
<dbReference type="GO" id="GO:0045143">
    <property type="term" value="P:homologous chromosome segregation"/>
    <property type="evidence" value="ECO:0007669"/>
    <property type="project" value="UniProtKB-ARBA"/>
</dbReference>
<evidence type="ECO:0000313" key="18">
    <source>
        <dbReference type="Proteomes" id="UP000245699"/>
    </source>
</evidence>
<dbReference type="STRING" id="61424.A0A2T9YZ16"/>
<dbReference type="GO" id="GO:0005524">
    <property type="term" value="F:ATP binding"/>
    <property type="evidence" value="ECO:0007669"/>
    <property type="project" value="UniProtKB-UniRule"/>
</dbReference>
<gene>
    <name evidence="17" type="ORF">BB559_001999</name>
</gene>
<dbReference type="FunFam" id="3.30.200.20:FF:000042">
    <property type="entry name" value="Aurora kinase A"/>
    <property type="match status" value="1"/>
</dbReference>
<feature type="domain" description="Protein kinase" evidence="16">
    <location>
        <begin position="120"/>
        <end position="371"/>
    </location>
</feature>
<dbReference type="InterPro" id="IPR011009">
    <property type="entry name" value="Kinase-like_dom_sf"/>
</dbReference>
<feature type="binding site" evidence="11 13">
    <location>
        <position position="149"/>
    </location>
    <ligand>
        <name>ATP</name>
        <dbReference type="ChEBI" id="CHEBI:30616"/>
    </ligand>
</feature>
<evidence type="ECO:0000256" key="2">
    <source>
        <dbReference type="ARBA" id="ARBA00021157"/>
    </source>
</evidence>
<dbReference type="GO" id="GO:0090266">
    <property type="term" value="P:regulation of mitotic cell cycle spindle assembly checkpoint"/>
    <property type="evidence" value="ECO:0007669"/>
    <property type="project" value="UniProtKB-ARBA"/>
</dbReference>
<keyword evidence="5 11" id="KW-0547">Nucleotide-binding</keyword>
<dbReference type="InterPro" id="IPR008271">
    <property type="entry name" value="Ser/Thr_kinase_AS"/>
</dbReference>
<dbReference type="Pfam" id="PF00069">
    <property type="entry name" value="Pkinase"/>
    <property type="match status" value="1"/>
</dbReference>
<dbReference type="GO" id="GO:0032465">
    <property type="term" value="P:regulation of cytokinesis"/>
    <property type="evidence" value="ECO:0007669"/>
    <property type="project" value="UniProtKB-ARBA"/>
</dbReference>
<evidence type="ECO:0000256" key="1">
    <source>
        <dbReference type="ARBA" id="ARBA00012513"/>
    </source>
</evidence>
<evidence type="ECO:0000256" key="7">
    <source>
        <dbReference type="ARBA" id="ARBA00022840"/>
    </source>
</evidence>
<accession>A0A2T9YZ16</accession>
<dbReference type="FunFam" id="1.10.510.10:FF:000235">
    <property type="entry name" value="Serine/threonine-protein kinase ark1"/>
    <property type="match status" value="1"/>
</dbReference>
<evidence type="ECO:0000256" key="13">
    <source>
        <dbReference type="PROSITE-ProRule" id="PRU10141"/>
    </source>
</evidence>
<evidence type="ECO:0000256" key="14">
    <source>
        <dbReference type="RuleBase" id="RU000304"/>
    </source>
</evidence>
<keyword evidence="6 15" id="KW-0418">Kinase</keyword>
<feature type="binding site" evidence="11">
    <location>
        <begin position="247"/>
        <end position="248"/>
    </location>
    <ligand>
        <name>ATP</name>
        <dbReference type="ChEBI" id="CHEBI:30616"/>
    </ligand>
</feature>
<reference evidence="17 18" key="1">
    <citation type="journal article" date="2018" name="MBio">
        <title>Comparative Genomics Reveals the Core Gene Toolbox for the Fungus-Insect Symbiosis.</title>
        <authorList>
            <person name="Wang Y."/>
            <person name="Stata M."/>
            <person name="Wang W."/>
            <person name="Stajich J.E."/>
            <person name="White M.M."/>
            <person name="Moncalvo J.M."/>
        </authorList>
    </citation>
    <scope>NUCLEOTIDE SEQUENCE [LARGE SCALE GENOMIC DNA]</scope>
    <source>
        <strain evidence="17 18">AUS-77-4</strain>
    </source>
</reference>
<dbReference type="SMART" id="SM00220">
    <property type="entry name" value="S_TKc"/>
    <property type="match status" value="1"/>
</dbReference>